<evidence type="ECO:0000256" key="1">
    <source>
        <dbReference type="SAM" id="SignalP"/>
    </source>
</evidence>
<name>A0A5M8QPT3_9BACT</name>
<dbReference type="AlphaFoldDB" id="A0A5M8QPT3"/>
<proteinExistence type="predicted"/>
<reference evidence="2 3" key="1">
    <citation type="submission" date="2019-05" db="EMBL/GenBank/DDBJ databases">
        <authorList>
            <person name="Qu J.-H."/>
        </authorList>
    </citation>
    <scope>NUCLEOTIDE SEQUENCE [LARGE SCALE GENOMIC DNA]</scope>
    <source>
        <strain evidence="2 3">NS28</strain>
    </source>
</reference>
<feature type="signal peptide" evidence="1">
    <location>
        <begin position="1"/>
        <end position="21"/>
    </location>
</feature>
<sequence length="449" mass="50963">MKIRKSVLLLFAVCACFNLSAQDTSRYQLRISVPLLDFPQNKDLPQRYVSMNQSIELANGMYELSFAGIDKLGNWIVRPKSGAVGRNVLNGVLKYAMSLGFSRYGSELPIPLGVWAHEEFHRSVLGVNGIASKNGNWFLSRWDGTVYGISDEALGNLKRSDPNALLYAYTAGIQSEVLMNQRNTTDNFYRKRTFYKNALLLYNAWYVHNYFRFSTSPESDSVKIWAAPHESPVASERDFAGADLTAWAYDMFSPKTAFTERAKFPDGEGVNRRIGFSELSAGAQDYLLKQKKLSLLNFINPAIFFINRIRINSHFAFNFFTQYAPTHFGNDVALFIPVQLKRRDLLFAFHRYSNLEKRRFGAELGILNHAVAQRVEADIILHAWEQPENFLENNYAAGGAVDMITRYAMTRSLSGFVRVNAKTKGWVIGNPYLKSNISVQTGLRIDLEK</sequence>
<comment type="caution">
    <text evidence="2">The sequence shown here is derived from an EMBL/GenBank/DDBJ whole genome shotgun (WGS) entry which is preliminary data.</text>
</comment>
<keyword evidence="1" id="KW-0732">Signal</keyword>
<keyword evidence="3" id="KW-1185">Reference proteome</keyword>
<dbReference type="EMBL" id="VBSN01000059">
    <property type="protein sequence ID" value="KAA6437040.1"/>
    <property type="molecule type" value="Genomic_DNA"/>
</dbReference>
<evidence type="ECO:0000313" key="2">
    <source>
        <dbReference type="EMBL" id="KAA6437040.1"/>
    </source>
</evidence>
<dbReference type="RefSeq" id="WP_139013798.1">
    <property type="nucleotide sequence ID" value="NZ_VBSN01000059.1"/>
</dbReference>
<dbReference type="OrthoDB" id="9553486at2"/>
<organism evidence="2 3">
    <name type="scientific">Dyadobacter flavalbus</name>
    <dbReference type="NCBI Taxonomy" id="2579942"/>
    <lineage>
        <taxon>Bacteria</taxon>
        <taxon>Pseudomonadati</taxon>
        <taxon>Bacteroidota</taxon>
        <taxon>Cytophagia</taxon>
        <taxon>Cytophagales</taxon>
        <taxon>Spirosomataceae</taxon>
        <taxon>Dyadobacter</taxon>
    </lineage>
</organism>
<evidence type="ECO:0000313" key="3">
    <source>
        <dbReference type="Proteomes" id="UP000323994"/>
    </source>
</evidence>
<dbReference type="PROSITE" id="PS51257">
    <property type="entry name" value="PROKAR_LIPOPROTEIN"/>
    <property type="match status" value="1"/>
</dbReference>
<dbReference type="Proteomes" id="UP000323994">
    <property type="component" value="Unassembled WGS sequence"/>
</dbReference>
<protein>
    <recommendedName>
        <fullName evidence="4">Capsule assembly Wzi family protein</fullName>
    </recommendedName>
</protein>
<gene>
    <name evidence="2" type="ORF">FEM33_20175</name>
</gene>
<evidence type="ECO:0008006" key="4">
    <source>
        <dbReference type="Google" id="ProtNLM"/>
    </source>
</evidence>
<accession>A0A5M8QPT3</accession>
<feature type="chain" id="PRO_5024402855" description="Capsule assembly Wzi family protein" evidence="1">
    <location>
        <begin position="22"/>
        <end position="449"/>
    </location>
</feature>